<protein>
    <submittedName>
        <fullName evidence="1">Uncharacterized protein</fullName>
    </submittedName>
</protein>
<feature type="non-terminal residue" evidence="1">
    <location>
        <position position="66"/>
    </location>
</feature>
<dbReference type="EMBL" id="BART01033674">
    <property type="protein sequence ID" value="GAH09897.1"/>
    <property type="molecule type" value="Genomic_DNA"/>
</dbReference>
<accession>X1CPZ5</accession>
<dbReference type="AlphaFoldDB" id="X1CPZ5"/>
<reference evidence="1" key="1">
    <citation type="journal article" date="2014" name="Front. Microbiol.">
        <title>High frequency of phylogenetically diverse reductive dehalogenase-homologous genes in deep subseafloor sedimentary metagenomes.</title>
        <authorList>
            <person name="Kawai M."/>
            <person name="Futagami T."/>
            <person name="Toyoda A."/>
            <person name="Takaki Y."/>
            <person name="Nishi S."/>
            <person name="Hori S."/>
            <person name="Arai W."/>
            <person name="Tsubouchi T."/>
            <person name="Morono Y."/>
            <person name="Uchiyama I."/>
            <person name="Ito T."/>
            <person name="Fujiyama A."/>
            <person name="Inagaki F."/>
            <person name="Takami H."/>
        </authorList>
    </citation>
    <scope>NUCLEOTIDE SEQUENCE</scope>
    <source>
        <strain evidence="1">Expedition CK06-06</strain>
    </source>
</reference>
<gene>
    <name evidence="1" type="ORF">S01H4_57784</name>
</gene>
<organism evidence="1">
    <name type="scientific">marine sediment metagenome</name>
    <dbReference type="NCBI Taxonomy" id="412755"/>
    <lineage>
        <taxon>unclassified sequences</taxon>
        <taxon>metagenomes</taxon>
        <taxon>ecological metagenomes</taxon>
    </lineage>
</organism>
<evidence type="ECO:0000313" key="1">
    <source>
        <dbReference type="EMBL" id="GAH09897.1"/>
    </source>
</evidence>
<sequence length="66" mass="7688">MPLNHEFAKFLSVNKETYSFFSEHLASELSNRLKFCCFEKLLGKLTIDKADDGFITKFLIDKIKEP</sequence>
<name>X1CPZ5_9ZZZZ</name>
<proteinExistence type="predicted"/>
<comment type="caution">
    <text evidence="1">The sequence shown here is derived from an EMBL/GenBank/DDBJ whole genome shotgun (WGS) entry which is preliminary data.</text>
</comment>